<dbReference type="Proteomes" id="UP000004088">
    <property type="component" value="Unassembled WGS sequence"/>
</dbReference>
<protein>
    <submittedName>
        <fullName evidence="1">Uncharacterized protein</fullName>
    </submittedName>
</protein>
<dbReference type="EMBL" id="AEWV01000042">
    <property type="protein sequence ID" value="EGC16399.1"/>
    <property type="molecule type" value="Genomic_DNA"/>
</dbReference>
<dbReference type="HOGENOM" id="CLU_3311146_0_0_4"/>
<accession>F0F299</accession>
<name>F0F299_9NEIS</name>
<keyword evidence="2" id="KW-1185">Reference proteome</keyword>
<dbReference type="AlphaFoldDB" id="F0F299"/>
<evidence type="ECO:0000313" key="2">
    <source>
        <dbReference type="Proteomes" id="UP000004088"/>
    </source>
</evidence>
<sequence>MDLENERYWFVCDGRAVHCSVLVDVLVGGKKSSLQAAFV</sequence>
<reference evidence="1 2" key="1">
    <citation type="submission" date="2011-01" db="EMBL/GenBank/DDBJ databases">
        <authorList>
            <person name="Muzny D."/>
            <person name="Qin X."/>
            <person name="Deng J."/>
            <person name="Jiang H."/>
            <person name="Liu Y."/>
            <person name="Qu J."/>
            <person name="Song X.-Z."/>
            <person name="Zhang L."/>
            <person name="Thornton R."/>
            <person name="Coyle M."/>
            <person name="Francisco L."/>
            <person name="Jackson L."/>
            <person name="Javaid M."/>
            <person name="Korchina V."/>
            <person name="Kovar C."/>
            <person name="Mata R."/>
            <person name="Mathew T."/>
            <person name="Ngo R."/>
            <person name="Nguyen L."/>
            <person name="Nguyen N."/>
            <person name="Okwuonu G."/>
            <person name="Ongeri F."/>
            <person name="Pham C."/>
            <person name="Simmons D."/>
            <person name="Wilczek-Boney K."/>
            <person name="Hale W."/>
            <person name="Jakkamsetti A."/>
            <person name="Pham P."/>
            <person name="Ruth R."/>
            <person name="San Lucas F."/>
            <person name="Warren J."/>
            <person name="Zhang J."/>
            <person name="Zhao Z."/>
            <person name="Zhou C."/>
            <person name="Zhu D."/>
            <person name="Lee S."/>
            <person name="Bess C."/>
            <person name="Blankenburg K."/>
            <person name="Forbes L."/>
            <person name="Fu Q."/>
            <person name="Gubbala S."/>
            <person name="Hirani K."/>
            <person name="Jayaseelan J.C."/>
            <person name="Lara F."/>
            <person name="Munidasa M."/>
            <person name="Palculict T."/>
            <person name="Patil S."/>
            <person name="Pu L.-L."/>
            <person name="Saada N."/>
            <person name="Tang L."/>
            <person name="Weissenberger G."/>
            <person name="Zhu Y."/>
            <person name="Hemphill L."/>
            <person name="Shang Y."/>
            <person name="Youmans B."/>
            <person name="Ayvaz T."/>
            <person name="Ross M."/>
            <person name="Santibanez J."/>
            <person name="Aqrawi P."/>
            <person name="Gross S."/>
            <person name="Joshi V."/>
            <person name="Fowler G."/>
            <person name="Nazareth L."/>
            <person name="Reid J."/>
            <person name="Worley K."/>
            <person name="Petrosino J."/>
            <person name="Highlander S."/>
            <person name="Gibbs R."/>
        </authorList>
    </citation>
    <scope>NUCLEOTIDE SEQUENCE [LARGE SCALE GENOMIC DNA]</scope>
    <source>
        <strain evidence="1 2">ATCC 33394</strain>
    </source>
</reference>
<comment type="caution">
    <text evidence="1">The sequence shown here is derived from an EMBL/GenBank/DDBJ whole genome shotgun (WGS) entry which is preliminary data.</text>
</comment>
<organism evidence="1 2">
    <name type="scientific">Kingella denitrificans ATCC 33394</name>
    <dbReference type="NCBI Taxonomy" id="888741"/>
    <lineage>
        <taxon>Bacteria</taxon>
        <taxon>Pseudomonadati</taxon>
        <taxon>Pseudomonadota</taxon>
        <taxon>Betaproteobacteria</taxon>
        <taxon>Neisseriales</taxon>
        <taxon>Neisseriaceae</taxon>
        <taxon>Kingella</taxon>
    </lineage>
</organism>
<proteinExistence type="predicted"/>
<gene>
    <name evidence="1" type="ORF">HMPREF9098_2234</name>
</gene>
<evidence type="ECO:0000313" key="1">
    <source>
        <dbReference type="EMBL" id="EGC16399.1"/>
    </source>
</evidence>